<keyword evidence="2" id="KW-1185">Reference proteome</keyword>
<dbReference type="Proteomes" id="UP001165960">
    <property type="component" value="Unassembled WGS sequence"/>
</dbReference>
<organism evidence="1 2">
    <name type="scientific">Entomophthora muscae</name>
    <dbReference type="NCBI Taxonomy" id="34485"/>
    <lineage>
        <taxon>Eukaryota</taxon>
        <taxon>Fungi</taxon>
        <taxon>Fungi incertae sedis</taxon>
        <taxon>Zoopagomycota</taxon>
        <taxon>Entomophthoromycotina</taxon>
        <taxon>Entomophthoromycetes</taxon>
        <taxon>Entomophthorales</taxon>
        <taxon>Entomophthoraceae</taxon>
        <taxon>Entomophthora</taxon>
    </lineage>
</organism>
<evidence type="ECO:0000313" key="1">
    <source>
        <dbReference type="EMBL" id="KAJ9062996.1"/>
    </source>
</evidence>
<evidence type="ECO:0000313" key="2">
    <source>
        <dbReference type="Proteomes" id="UP001165960"/>
    </source>
</evidence>
<gene>
    <name evidence="1" type="ORF">DSO57_1004628</name>
</gene>
<sequence length="197" mass="21986">MDDDSLSHCDSAHSALSLLPSPNNNNDAKKTFTHTRTNSPATDKDQVTLDLEEKAYAKLSRLSQRDTSDTCKFVLAQFSALAFLKPEHTAQGFKFKTFLEYFKPQWIGKVVTQRQGKAHAKASWNMYRAAVNGELNTTLALEAYHKHLKANFGLHPKKRPSPSSEIFSTCPPTKPTTQSTLFTKAIQGVAKHKYKAS</sequence>
<protein>
    <submittedName>
        <fullName evidence="1">Uncharacterized protein</fullName>
    </submittedName>
</protein>
<proteinExistence type="predicted"/>
<reference evidence="1" key="1">
    <citation type="submission" date="2022-04" db="EMBL/GenBank/DDBJ databases">
        <title>Genome of the entomopathogenic fungus Entomophthora muscae.</title>
        <authorList>
            <person name="Elya C."/>
            <person name="Lovett B.R."/>
            <person name="Lee E."/>
            <person name="Macias A.M."/>
            <person name="Hajek A.E."/>
            <person name="De Bivort B.L."/>
            <person name="Kasson M.T."/>
            <person name="De Fine Licht H.H."/>
            <person name="Stajich J.E."/>
        </authorList>
    </citation>
    <scope>NUCLEOTIDE SEQUENCE</scope>
    <source>
        <strain evidence="1">Berkeley</strain>
    </source>
</reference>
<dbReference type="EMBL" id="QTSX02004982">
    <property type="protein sequence ID" value="KAJ9062996.1"/>
    <property type="molecule type" value="Genomic_DNA"/>
</dbReference>
<name>A0ACC2SL86_9FUNG</name>
<accession>A0ACC2SL86</accession>
<comment type="caution">
    <text evidence="1">The sequence shown here is derived from an EMBL/GenBank/DDBJ whole genome shotgun (WGS) entry which is preliminary data.</text>
</comment>